<evidence type="ECO:0000259" key="4">
    <source>
        <dbReference type="PROSITE" id="PS51462"/>
    </source>
</evidence>
<accession>A0A1E7Q7J5</accession>
<name>A0A1E7Q7J5_9GAMM</name>
<dbReference type="EMBL" id="MKEK01000001">
    <property type="protein sequence ID" value="OEY70071.1"/>
    <property type="molecule type" value="Genomic_DNA"/>
</dbReference>
<dbReference type="InterPro" id="IPR020476">
    <property type="entry name" value="Nudix_hydrolase"/>
</dbReference>
<dbReference type="AlphaFoldDB" id="A0A1E7Q7J5"/>
<organism evidence="5 6">
    <name type="scientific">Rheinheimera salexigens</name>
    <dbReference type="NCBI Taxonomy" id="1628148"/>
    <lineage>
        <taxon>Bacteria</taxon>
        <taxon>Pseudomonadati</taxon>
        <taxon>Pseudomonadota</taxon>
        <taxon>Gammaproteobacteria</taxon>
        <taxon>Chromatiales</taxon>
        <taxon>Chromatiaceae</taxon>
        <taxon>Rheinheimera</taxon>
    </lineage>
</organism>
<comment type="similarity">
    <text evidence="3">Belongs to the Nudix hydrolase family.</text>
</comment>
<dbReference type="PANTHER" id="PTHR43046">
    <property type="entry name" value="GDP-MANNOSE MANNOSYL HYDROLASE"/>
    <property type="match status" value="1"/>
</dbReference>
<gene>
    <name evidence="5" type="ORF">BI198_11210</name>
</gene>
<evidence type="ECO:0000313" key="6">
    <source>
        <dbReference type="Proteomes" id="UP000242258"/>
    </source>
</evidence>
<comment type="caution">
    <text evidence="5">The sequence shown here is derived from an EMBL/GenBank/DDBJ whole genome shotgun (WGS) entry which is preliminary data.</text>
</comment>
<dbReference type="InterPro" id="IPR015797">
    <property type="entry name" value="NUDIX_hydrolase-like_dom_sf"/>
</dbReference>
<dbReference type="Gene3D" id="3.90.79.10">
    <property type="entry name" value="Nucleoside Triphosphate Pyrophosphohydrolase"/>
    <property type="match status" value="1"/>
</dbReference>
<evidence type="ECO:0000256" key="3">
    <source>
        <dbReference type="RuleBase" id="RU003476"/>
    </source>
</evidence>
<dbReference type="CDD" id="cd02883">
    <property type="entry name" value="NUDIX_Hydrolase"/>
    <property type="match status" value="1"/>
</dbReference>
<evidence type="ECO:0000256" key="1">
    <source>
        <dbReference type="ARBA" id="ARBA00001946"/>
    </source>
</evidence>
<dbReference type="Pfam" id="PF00293">
    <property type="entry name" value="NUDIX"/>
    <property type="match status" value="1"/>
</dbReference>
<dbReference type="OrthoDB" id="9804442at2"/>
<evidence type="ECO:0000313" key="5">
    <source>
        <dbReference type="EMBL" id="OEY70071.1"/>
    </source>
</evidence>
<dbReference type="RefSeq" id="WP_070049626.1">
    <property type="nucleotide sequence ID" value="NZ_CBCSDO010000012.1"/>
</dbReference>
<dbReference type="PROSITE" id="PS51462">
    <property type="entry name" value="NUDIX"/>
    <property type="match status" value="1"/>
</dbReference>
<dbReference type="PRINTS" id="PR00502">
    <property type="entry name" value="NUDIXFAMILY"/>
</dbReference>
<evidence type="ECO:0000256" key="2">
    <source>
        <dbReference type="ARBA" id="ARBA00022801"/>
    </source>
</evidence>
<protein>
    <submittedName>
        <fullName evidence="5">DNA mismatch repair protein MutT</fullName>
    </submittedName>
</protein>
<feature type="domain" description="Nudix hydrolase" evidence="4">
    <location>
        <begin position="20"/>
        <end position="157"/>
    </location>
</feature>
<keyword evidence="2 3" id="KW-0378">Hydrolase</keyword>
<proteinExistence type="inferred from homology"/>
<dbReference type="STRING" id="1628148.BI198_11210"/>
<dbReference type="PANTHER" id="PTHR43046:SF15">
    <property type="entry name" value="MUTT_NUDIX FAMILY PROTEIN"/>
    <property type="match status" value="1"/>
</dbReference>
<comment type="cofactor">
    <cofactor evidence="1">
        <name>Mg(2+)</name>
        <dbReference type="ChEBI" id="CHEBI:18420"/>
    </cofactor>
</comment>
<dbReference type="GO" id="GO:0016787">
    <property type="term" value="F:hydrolase activity"/>
    <property type="evidence" value="ECO:0007669"/>
    <property type="project" value="UniProtKB-KW"/>
</dbReference>
<dbReference type="PROSITE" id="PS00893">
    <property type="entry name" value="NUDIX_BOX"/>
    <property type="match status" value="1"/>
</dbReference>
<dbReference type="Proteomes" id="UP000242258">
    <property type="component" value="Unassembled WGS sequence"/>
</dbReference>
<keyword evidence="6" id="KW-1185">Reference proteome</keyword>
<dbReference type="SUPFAM" id="SSF55811">
    <property type="entry name" value="Nudix"/>
    <property type="match status" value="1"/>
</dbReference>
<dbReference type="InterPro" id="IPR020084">
    <property type="entry name" value="NUDIX_hydrolase_CS"/>
</dbReference>
<reference evidence="6" key="1">
    <citation type="submission" date="2016-09" db="EMBL/GenBank/DDBJ databases">
        <authorList>
            <person name="Wan X."/>
            <person name="Hou S."/>
        </authorList>
    </citation>
    <scope>NUCLEOTIDE SEQUENCE [LARGE SCALE GENOMIC DNA]</scope>
    <source>
        <strain evidence="6">KH87</strain>
    </source>
</reference>
<dbReference type="InterPro" id="IPR000086">
    <property type="entry name" value="NUDIX_hydrolase_dom"/>
</dbReference>
<sequence>MRLLSCLTHIQPQAEHTIAERIATRAIVLRDEQILLLYTRRYNDYSLPGGGVDDGETLQGALVRELAEETGAQHISVLAEFGMVDEYRPWHRNNIDVMFMRSYCYLCQVDGELGTPQLEDYEHANGMQVQWVNIFDAIAHNKAVIASESDSTGLSIVRETLLLETIAAECLTDCTA</sequence>